<evidence type="ECO:0000313" key="2">
    <source>
        <dbReference type="EMBL" id="KAA6367241.1"/>
    </source>
</evidence>
<organism evidence="2 3">
    <name type="scientific">Streblomastix strix</name>
    <dbReference type="NCBI Taxonomy" id="222440"/>
    <lineage>
        <taxon>Eukaryota</taxon>
        <taxon>Metamonada</taxon>
        <taxon>Preaxostyla</taxon>
        <taxon>Oxymonadida</taxon>
        <taxon>Streblomastigidae</taxon>
        <taxon>Streblomastix</taxon>
    </lineage>
</organism>
<gene>
    <name evidence="2" type="ORF">EZS28_037234</name>
</gene>
<dbReference type="EMBL" id="SNRW01018540">
    <property type="protein sequence ID" value="KAA6367241.1"/>
    <property type="molecule type" value="Genomic_DNA"/>
</dbReference>
<evidence type="ECO:0000256" key="1">
    <source>
        <dbReference type="SAM" id="MobiDB-lite"/>
    </source>
</evidence>
<feature type="region of interest" description="Disordered" evidence="1">
    <location>
        <begin position="275"/>
        <end position="299"/>
    </location>
</feature>
<protein>
    <submittedName>
        <fullName evidence="2">Uncharacterized protein</fullName>
    </submittedName>
</protein>
<dbReference type="Proteomes" id="UP000324800">
    <property type="component" value="Unassembled WGS sequence"/>
</dbReference>
<feature type="region of interest" description="Disordered" evidence="1">
    <location>
        <begin position="1"/>
        <end position="34"/>
    </location>
</feature>
<evidence type="ECO:0000313" key="3">
    <source>
        <dbReference type="Proteomes" id="UP000324800"/>
    </source>
</evidence>
<accession>A0A5J4UBD3</accession>
<feature type="non-terminal residue" evidence="2">
    <location>
        <position position="390"/>
    </location>
</feature>
<feature type="compositionally biased region" description="Basic residues" evidence="1">
    <location>
        <begin position="275"/>
        <end position="285"/>
    </location>
</feature>
<proteinExistence type="predicted"/>
<reference evidence="2 3" key="1">
    <citation type="submission" date="2019-03" db="EMBL/GenBank/DDBJ databases">
        <title>Single cell metagenomics reveals metabolic interactions within the superorganism composed of flagellate Streblomastix strix and complex community of Bacteroidetes bacteria on its surface.</title>
        <authorList>
            <person name="Treitli S.C."/>
            <person name="Kolisko M."/>
            <person name="Husnik F."/>
            <person name="Keeling P."/>
            <person name="Hampl V."/>
        </authorList>
    </citation>
    <scope>NUCLEOTIDE SEQUENCE [LARGE SCALE GENOMIC DNA]</scope>
    <source>
        <strain evidence="2">ST1C</strain>
    </source>
</reference>
<sequence>MNEQEDTNNANQQPTQTGATYTPQTEAPDNLQHQQVGQNDDMYNVADQNLFQQTQNFPRLLSLTQQTSLSETVSLNEQQQQLSLSLSPLSSLSITQINQNQQPGQRQSLFVTDPNHQFIRRIQQSKYIPMEEAVNRLSLLSEDPKRQVEIKVYTDEQIEYINKMEQDDKFQNMMDNMKIKLQNHSDEDEAMRLRMEILNKLSPEEQQKVKRGFGPQMRLTSFYESQIQRRITEQSKNAIHIDAGWDFGNGTGEQQDEFQEDFLDEPQQLEIRLLNKKNKNHKPRKHQSDQKKQRSIQAQSQSYYNNQVLDNRLGPLFSQMNYPGPPGRAPDQSNTKLRLRQHTSRRQWIVPPTQTNPQSQITPNSNQNQSSILNVDLMGIFTNPFSLSSL</sequence>
<feature type="compositionally biased region" description="Polar residues" evidence="1">
    <location>
        <begin position="7"/>
        <end position="34"/>
    </location>
</feature>
<dbReference type="AlphaFoldDB" id="A0A5J4UBD3"/>
<comment type="caution">
    <text evidence="2">The sequence shown here is derived from an EMBL/GenBank/DDBJ whole genome shotgun (WGS) entry which is preliminary data.</text>
</comment>
<name>A0A5J4UBD3_9EUKA</name>